<keyword evidence="3" id="KW-0436">Ligase</keyword>
<dbReference type="STRING" id="644282.Deba_2741"/>
<dbReference type="GO" id="GO:0003725">
    <property type="term" value="F:double-stranded RNA binding"/>
    <property type="evidence" value="ECO:0007669"/>
    <property type="project" value="InterPro"/>
</dbReference>
<feature type="active site" evidence="9">
    <location>
        <position position="27"/>
    </location>
</feature>
<dbReference type="EMBL" id="CP002085">
    <property type="protein sequence ID" value="ADK86095.1"/>
    <property type="molecule type" value="Genomic_DNA"/>
</dbReference>
<keyword evidence="5" id="KW-0863">Zinc-finger</keyword>
<gene>
    <name evidence="12" type="ordered locus">Deba_2741</name>
</gene>
<evidence type="ECO:0000256" key="7">
    <source>
        <dbReference type="ARBA" id="ARBA00048220"/>
    </source>
</evidence>
<dbReference type="InterPro" id="IPR004421">
    <property type="entry name" value="Carbamoyltransferase_HypF"/>
</dbReference>
<keyword evidence="13" id="KW-1185">Reference proteome</keyword>
<dbReference type="InterPro" id="IPR036046">
    <property type="entry name" value="Acylphosphatase-like_dom_sf"/>
</dbReference>
<dbReference type="Pfam" id="PF17788">
    <property type="entry name" value="HypF_C"/>
    <property type="match status" value="1"/>
</dbReference>
<proteinExistence type="inferred from homology"/>
<dbReference type="KEGG" id="dbr:Deba_2741"/>
<keyword evidence="4" id="KW-0479">Metal-binding</keyword>
<dbReference type="Proteomes" id="UP000009047">
    <property type="component" value="Chromosome"/>
</dbReference>
<dbReference type="eggNOG" id="COG0068">
    <property type="taxonomic scope" value="Bacteria"/>
</dbReference>
<dbReference type="Gene3D" id="3.30.420.360">
    <property type="match status" value="1"/>
</dbReference>
<evidence type="ECO:0000256" key="8">
    <source>
        <dbReference type="PIRNR" id="PIRNR006256"/>
    </source>
</evidence>
<dbReference type="PIRSF" id="PIRSF006256">
    <property type="entry name" value="CMPcnvr_hdrg_mat"/>
    <property type="match status" value="1"/>
</dbReference>
<dbReference type="SUPFAM" id="SSF54975">
    <property type="entry name" value="Acylphosphatase/BLUF domain-like"/>
    <property type="match status" value="1"/>
</dbReference>
<dbReference type="AlphaFoldDB" id="E1QKK2"/>
<dbReference type="Pfam" id="PF00708">
    <property type="entry name" value="Acylphosphatase"/>
    <property type="match status" value="1"/>
</dbReference>
<dbReference type="GO" id="GO:0051604">
    <property type="term" value="P:protein maturation"/>
    <property type="evidence" value="ECO:0007669"/>
    <property type="project" value="TreeGrafter"/>
</dbReference>
<dbReference type="OrthoDB" id="9808093at2"/>
<evidence type="ECO:0000259" key="10">
    <source>
        <dbReference type="PROSITE" id="PS51160"/>
    </source>
</evidence>
<dbReference type="Pfam" id="PF22521">
    <property type="entry name" value="HypF_C_2"/>
    <property type="match status" value="1"/>
</dbReference>
<dbReference type="RefSeq" id="WP_013259534.1">
    <property type="nucleotide sequence ID" value="NC_014365.1"/>
</dbReference>
<feature type="active site" evidence="9">
    <location>
        <position position="45"/>
    </location>
</feature>
<feature type="domain" description="YrdC-like" evidence="11">
    <location>
        <begin position="208"/>
        <end position="404"/>
    </location>
</feature>
<comment type="catalytic activity">
    <reaction evidence="9">
        <text>an acyl phosphate + H2O = a carboxylate + phosphate + H(+)</text>
        <dbReference type="Rhea" id="RHEA:14965"/>
        <dbReference type="ChEBI" id="CHEBI:15377"/>
        <dbReference type="ChEBI" id="CHEBI:15378"/>
        <dbReference type="ChEBI" id="CHEBI:29067"/>
        <dbReference type="ChEBI" id="CHEBI:43474"/>
        <dbReference type="ChEBI" id="CHEBI:59918"/>
        <dbReference type="EC" id="3.6.1.7"/>
    </reaction>
</comment>
<reference evidence="12 13" key="1">
    <citation type="journal article" date="2010" name="Stand. Genomic Sci.">
        <title>Complete genome sequence of Desulfarculus baarsii type strain (2st14).</title>
        <authorList>
            <person name="Sun H."/>
            <person name="Spring S."/>
            <person name="Lapidus A."/>
            <person name="Davenport K."/>
            <person name="Del Rio T.G."/>
            <person name="Tice H."/>
            <person name="Nolan M."/>
            <person name="Copeland A."/>
            <person name="Cheng J.F."/>
            <person name="Lucas S."/>
            <person name="Tapia R."/>
            <person name="Goodwin L."/>
            <person name="Pitluck S."/>
            <person name="Ivanova N."/>
            <person name="Pagani I."/>
            <person name="Mavromatis K."/>
            <person name="Ovchinnikova G."/>
            <person name="Pati A."/>
            <person name="Chen A."/>
            <person name="Palaniappan K."/>
            <person name="Hauser L."/>
            <person name="Chang Y.J."/>
            <person name="Jeffries C.D."/>
            <person name="Detter J.C."/>
            <person name="Han C."/>
            <person name="Rohde M."/>
            <person name="Brambilla E."/>
            <person name="Goker M."/>
            <person name="Woyke T."/>
            <person name="Bristow J."/>
            <person name="Eisen J.A."/>
            <person name="Markowitz V."/>
            <person name="Hugenholtz P."/>
            <person name="Kyrpides N.C."/>
            <person name="Klenk H.P."/>
            <person name="Land M."/>
        </authorList>
    </citation>
    <scope>NUCLEOTIDE SEQUENCE [LARGE SCALE GENOMIC DNA]</scope>
    <source>
        <strain evidence="13">ATCC 33931 / DSM 2075 / LMG 7858 / VKM B-1802 / 2st14</strain>
    </source>
</reference>
<dbReference type="Pfam" id="PF01300">
    <property type="entry name" value="Sua5_yciO_yrdC"/>
    <property type="match status" value="1"/>
</dbReference>
<dbReference type="GO" id="GO:0008270">
    <property type="term" value="F:zinc ion binding"/>
    <property type="evidence" value="ECO:0007669"/>
    <property type="project" value="UniProtKB-KW"/>
</dbReference>
<evidence type="ECO:0000256" key="4">
    <source>
        <dbReference type="ARBA" id="ARBA00022723"/>
    </source>
</evidence>
<dbReference type="SUPFAM" id="SSF55821">
    <property type="entry name" value="YrdC/RibB"/>
    <property type="match status" value="1"/>
</dbReference>
<evidence type="ECO:0000256" key="6">
    <source>
        <dbReference type="ARBA" id="ARBA00022833"/>
    </source>
</evidence>
<evidence type="ECO:0000259" key="11">
    <source>
        <dbReference type="PROSITE" id="PS51163"/>
    </source>
</evidence>
<dbReference type="PROSITE" id="PS51160">
    <property type="entry name" value="ACYLPHOSPHATASE_3"/>
    <property type="match status" value="1"/>
</dbReference>
<evidence type="ECO:0000313" key="12">
    <source>
        <dbReference type="EMBL" id="ADK86095.1"/>
    </source>
</evidence>
<dbReference type="UniPathway" id="UPA00335"/>
<protein>
    <recommendedName>
        <fullName evidence="8">Carbamoyltransferase</fullName>
        <ecNumber evidence="8">6.2.-.-</ecNumber>
    </recommendedName>
</protein>
<dbReference type="GO" id="GO:0003998">
    <property type="term" value="F:acylphosphatase activity"/>
    <property type="evidence" value="ECO:0007669"/>
    <property type="project" value="UniProtKB-EC"/>
</dbReference>
<dbReference type="InterPro" id="IPR011125">
    <property type="entry name" value="Znf_HypF"/>
</dbReference>
<dbReference type="Gene3D" id="3.90.870.50">
    <property type="match status" value="1"/>
</dbReference>
<sequence length="790" mass="82654">MSPGPGGGARQRQRALLRGVVQGVGFRPFAHNLALRLGLTGMVANSAAGVELVVQGGAGAVDEFFARLLAEAPPLARIDEITRLDAPLAQGETAFVIADSRGGRRGALISPDVATCEACLAEMRDPTNRRHGYAFINCTHCGPRYSIIEDLPYDRPQTTMAGFAMCPDCLAEYHDPADRRFHAQPNACPVCGPRLWLADPAGRELAVADPLARAVRALAEGLIVAVKGLGGFHLAANAHDAGAVARLRAGKRRLAKPLALMVADLEAAHGLAWLDAEEARLLASRQRPIVLVRVRDGVDLAPGIAPGLKRVGLMLPYTPLHHLIMDRAQSQHGLRALVMTSGNPSDEPICQDAAQAVARLGAGAASGPLCQLMLLHDRPIHLRVDDSVTMVAGGQARLLRRARGYAPMPLLLAEALAPADCPPILAVGAQLKNALCLLRGRQAFVSQHIGDLASPEGLDFFAATAEHLAAILDAPPAIVARDKHPDYQSSRWADELGLPVCAVQHHHAHAVAVMAEHGLSGPVLALCLDGAGLGDDGTIWGGEMLLGDLADFQRLGRLRPFALAGGDTAARQPWRIGLALLLASLGRLATVALPLELIARHGQRLALIEAMIARGLNAPESSGLGRLFDGVAAICGLRDEVLYEGQAAMELEQAMDGQPSAEAGYAFALTRREGLWELDWRPMIRALAADAAAGAGPALLAGRFHAGLVRALAAWALAGAGEHGLGAVVLGGGCLANGFLLTGLTALLERAGLRVYTPSAMPAGDGGLCLGQAVVAAARWRLGLVEVGAP</sequence>
<comment type="pathway">
    <text evidence="1">Protein modification; [NiFe] hydrogenase maturation.</text>
</comment>
<comment type="similarity">
    <text evidence="2 8">Belongs to the carbamoyltransferase HypF family.</text>
</comment>
<dbReference type="PROSITE" id="PS00150">
    <property type="entry name" value="ACYLPHOSPHATASE_1"/>
    <property type="match status" value="1"/>
</dbReference>
<accession>E1QKK2</accession>
<dbReference type="Gene3D" id="3.30.420.40">
    <property type="match status" value="1"/>
</dbReference>
<evidence type="ECO:0000256" key="9">
    <source>
        <dbReference type="PROSITE-ProRule" id="PRU00520"/>
    </source>
</evidence>
<dbReference type="InterPro" id="IPR017945">
    <property type="entry name" value="DHBP_synth_RibB-like_a/b_dom"/>
</dbReference>
<dbReference type="GO" id="GO:0016743">
    <property type="term" value="F:carboxyl- or carbamoyltransferase activity"/>
    <property type="evidence" value="ECO:0007669"/>
    <property type="project" value="UniProtKB-UniRule"/>
</dbReference>
<dbReference type="InterPro" id="IPR051060">
    <property type="entry name" value="Carbamoyltrans_HypF-like"/>
</dbReference>
<comment type="catalytic activity">
    <reaction evidence="7">
        <text>C-terminal L-cysteinyl-[HypE protein] + carbamoyl phosphate + ATP + H2O = C-terminal S-carboxamide-L-cysteinyl-[HypE protein] + AMP + phosphate + diphosphate + H(+)</text>
        <dbReference type="Rhea" id="RHEA:55636"/>
        <dbReference type="Rhea" id="RHEA-COMP:14247"/>
        <dbReference type="Rhea" id="RHEA-COMP:14392"/>
        <dbReference type="ChEBI" id="CHEBI:15377"/>
        <dbReference type="ChEBI" id="CHEBI:15378"/>
        <dbReference type="ChEBI" id="CHEBI:30616"/>
        <dbReference type="ChEBI" id="CHEBI:33019"/>
        <dbReference type="ChEBI" id="CHEBI:43474"/>
        <dbReference type="ChEBI" id="CHEBI:58228"/>
        <dbReference type="ChEBI" id="CHEBI:76913"/>
        <dbReference type="ChEBI" id="CHEBI:139126"/>
        <dbReference type="ChEBI" id="CHEBI:456215"/>
    </reaction>
</comment>
<dbReference type="NCBIfam" id="TIGR00143">
    <property type="entry name" value="hypF"/>
    <property type="match status" value="1"/>
</dbReference>
<evidence type="ECO:0000256" key="1">
    <source>
        <dbReference type="ARBA" id="ARBA00004711"/>
    </source>
</evidence>
<dbReference type="GO" id="GO:0016874">
    <property type="term" value="F:ligase activity"/>
    <property type="evidence" value="ECO:0007669"/>
    <property type="project" value="UniProtKB-UniRule"/>
</dbReference>
<dbReference type="EC" id="6.2.-.-" evidence="8"/>
<name>E1QKK2_DESB2</name>
<dbReference type="HOGENOM" id="CLU_009164_0_0_7"/>
<dbReference type="PANTHER" id="PTHR42959:SF1">
    <property type="entry name" value="CARBAMOYLTRANSFERASE HYPF"/>
    <property type="match status" value="1"/>
</dbReference>
<dbReference type="InterPro" id="IPR001792">
    <property type="entry name" value="Acylphosphatase-like_dom"/>
</dbReference>
<dbReference type="InterPro" id="IPR006070">
    <property type="entry name" value="Sua5-like_dom"/>
</dbReference>
<evidence type="ECO:0000256" key="3">
    <source>
        <dbReference type="ARBA" id="ARBA00022598"/>
    </source>
</evidence>
<feature type="domain" description="Acylphosphatase-like" evidence="10">
    <location>
        <begin position="12"/>
        <end position="99"/>
    </location>
</feature>
<keyword evidence="9" id="KW-0378">Hydrolase</keyword>
<evidence type="ECO:0000256" key="2">
    <source>
        <dbReference type="ARBA" id="ARBA00008097"/>
    </source>
</evidence>
<evidence type="ECO:0000313" key="13">
    <source>
        <dbReference type="Proteomes" id="UP000009047"/>
    </source>
</evidence>
<evidence type="ECO:0000256" key="5">
    <source>
        <dbReference type="ARBA" id="ARBA00022771"/>
    </source>
</evidence>
<dbReference type="InterPro" id="IPR017968">
    <property type="entry name" value="Acylphosphatase_CS"/>
</dbReference>
<organism evidence="12 13">
    <name type="scientific">Desulfarculus baarsii (strain ATCC 33931 / DSM 2075 / LMG 7858 / VKM B-1802 / 2st14)</name>
    <dbReference type="NCBI Taxonomy" id="644282"/>
    <lineage>
        <taxon>Bacteria</taxon>
        <taxon>Pseudomonadati</taxon>
        <taxon>Thermodesulfobacteriota</taxon>
        <taxon>Desulfarculia</taxon>
        <taxon>Desulfarculales</taxon>
        <taxon>Desulfarculaceae</taxon>
        <taxon>Desulfarculus</taxon>
    </lineage>
</organism>
<dbReference type="InterPro" id="IPR041440">
    <property type="entry name" value="HypF_C"/>
</dbReference>
<dbReference type="Pfam" id="PF07503">
    <property type="entry name" value="zf-HYPF"/>
    <property type="match status" value="2"/>
</dbReference>
<dbReference type="PANTHER" id="PTHR42959">
    <property type="entry name" value="CARBAMOYLTRANSFERASE"/>
    <property type="match status" value="1"/>
</dbReference>
<keyword evidence="6" id="KW-0862">Zinc</keyword>
<dbReference type="PROSITE" id="PS51163">
    <property type="entry name" value="YRDC"/>
    <property type="match status" value="1"/>
</dbReference>
<dbReference type="Gene3D" id="3.30.110.120">
    <property type="match status" value="1"/>
</dbReference>
<dbReference type="InterPro" id="IPR055128">
    <property type="entry name" value="HypF_C_2"/>
</dbReference>